<dbReference type="SUPFAM" id="SSF143990">
    <property type="entry name" value="YbiA-like"/>
    <property type="match status" value="1"/>
</dbReference>
<organism evidence="5 6">
    <name type="scientific">Pseudoduganella chitinolytica</name>
    <dbReference type="NCBI Taxonomy" id="34070"/>
    <lineage>
        <taxon>Bacteria</taxon>
        <taxon>Pseudomonadati</taxon>
        <taxon>Pseudomonadota</taxon>
        <taxon>Betaproteobacteria</taxon>
        <taxon>Burkholderiales</taxon>
        <taxon>Oxalobacteraceae</taxon>
        <taxon>Telluria group</taxon>
        <taxon>Pseudoduganella</taxon>
    </lineage>
</organism>
<feature type="domain" description="NADAR" evidence="4">
    <location>
        <begin position="6"/>
        <end position="134"/>
    </location>
</feature>
<protein>
    <submittedName>
        <fullName evidence="5">NADAR family protein</fullName>
    </submittedName>
</protein>
<evidence type="ECO:0000259" key="4">
    <source>
        <dbReference type="Pfam" id="PF08719"/>
    </source>
</evidence>
<dbReference type="NCBIfam" id="TIGR02464">
    <property type="entry name" value="ribofla_fusion"/>
    <property type="match status" value="1"/>
</dbReference>
<comment type="catalytic activity">
    <reaction evidence="1">
        <text>5-amino-6-(5-phospho-D-ribosylamino)uracil + H2O = 5,6-diaminouracil + D-ribose 5-phosphate</text>
        <dbReference type="Rhea" id="RHEA:55020"/>
        <dbReference type="ChEBI" id="CHEBI:15377"/>
        <dbReference type="ChEBI" id="CHEBI:46252"/>
        <dbReference type="ChEBI" id="CHEBI:58453"/>
        <dbReference type="ChEBI" id="CHEBI:78346"/>
    </reaction>
</comment>
<comment type="catalytic activity">
    <reaction evidence="2">
        <text>2,5-diamino-6-hydroxy-4-(5-phosphoribosylamino)-pyrimidine + H2O = 2,5,6-triamino-4-hydroxypyrimidine + D-ribose 5-phosphate</text>
        <dbReference type="Rhea" id="RHEA:23436"/>
        <dbReference type="ChEBI" id="CHEBI:15377"/>
        <dbReference type="ChEBI" id="CHEBI:58614"/>
        <dbReference type="ChEBI" id="CHEBI:78346"/>
        <dbReference type="ChEBI" id="CHEBI:137796"/>
    </reaction>
</comment>
<evidence type="ECO:0000256" key="1">
    <source>
        <dbReference type="ARBA" id="ARBA00000022"/>
    </source>
</evidence>
<dbReference type="Proteomes" id="UP001216510">
    <property type="component" value="Chromosome"/>
</dbReference>
<evidence type="ECO:0000256" key="2">
    <source>
        <dbReference type="ARBA" id="ARBA00000751"/>
    </source>
</evidence>
<proteinExistence type="predicted"/>
<keyword evidence="6" id="KW-1185">Reference proteome</keyword>
<evidence type="ECO:0000256" key="3">
    <source>
        <dbReference type="SAM" id="MobiDB-lite"/>
    </source>
</evidence>
<dbReference type="Pfam" id="PF08719">
    <property type="entry name" value="NADAR"/>
    <property type="match status" value="1"/>
</dbReference>
<dbReference type="CDD" id="cd15457">
    <property type="entry name" value="NADAR"/>
    <property type="match status" value="1"/>
</dbReference>
<reference evidence="5 6" key="1">
    <citation type="submission" date="2023-02" db="EMBL/GenBank/DDBJ databases">
        <title>Gemone sequence of Telluria chitinolytica ACM 3522T.</title>
        <authorList>
            <person name="Frediansyah A."/>
            <person name="Miess H."/>
            <person name="Gross H."/>
        </authorList>
    </citation>
    <scope>NUCLEOTIDE SEQUENCE [LARGE SCALE GENOMIC DNA]</scope>
    <source>
        <strain evidence="5 6">ACM 3522</strain>
    </source>
</reference>
<sequence length="165" mass="18190">MCAAILFYETDKPYGCFSNFSRHPIVIGGVTWPTSEHYFQAAKFTKRTDVDAVRSAPTPFLAAQMGRERRRSFRNDWDSARDEVMREALHAKFTQHTDLLAILLSTHGAALVEHTRNDRYWAHGGDGSGLNMLGAPPTCAATAPSPTNRYQGAAASPARPGHTGW</sequence>
<feature type="region of interest" description="Disordered" evidence="3">
    <location>
        <begin position="143"/>
        <end position="165"/>
    </location>
</feature>
<dbReference type="RefSeq" id="WP_277416627.1">
    <property type="nucleotide sequence ID" value="NZ_CP119083.1"/>
</dbReference>
<evidence type="ECO:0000313" key="5">
    <source>
        <dbReference type="EMBL" id="WEF33944.1"/>
    </source>
</evidence>
<accession>A0ABY8BDF5</accession>
<gene>
    <name evidence="5" type="ORF">PX653_03970</name>
</gene>
<evidence type="ECO:0000313" key="6">
    <source>
        <dbReference type="Proteomes" id="UP001216510"/>
    </source>
</evidence>
<name>A0ABY8BDF5_9BURK</name>
<dbReference type="EMBL" id="CP119083">
    <property type="protein sequence ID" value="WEF33944.1"/>
    <property type="molecule type" value="Genomic_DNA"/>
</dbReference>
<dbReference type="InterPro" id="IPR012816">
    <property type="entry name" value="NADAR"/>
</dbReference>
<dbReference type="InterPro" id="IPR037238">
    <property type="entry name" value="YbiA-like_sf"/>
</dbReference>
<dbReference type="Gene3D" id="1.10.357.40">
    <property type="entry name" value="YbiA-like"/>
    <property type="match status" value="1"/>
</dbReference>